<name>A0A0F8X9C0_9ZZZZ</name>
<protein>
    <submittedName>
        <fullName evidence="1">Uncharacterized protein</fullName>
    </submittedName>
</protein>
<reference evidence="1" key="1">
    <citation type="journal article" date="2015" name="Nature">
        <title>Complex archaea that bridge the gap between prokaryotes and eukaryotes.</title>
        <authorList>
            <person name="Spang A."/>
            <person name="Saw J.H."/>
            <person name="Jorgensen S.L."/>
            <person name="Zaremba-Niedzwiedzka K."/>
            <person name="Martijn J."/>
            <person name="Lind A.E."/>
            <person name="van Eijk R."/>
            <person name="Schleper C."/>
            <person name="Guy L."/>
            <person name="Ettema T.J."/>
        </authorList>
    </citation>
    <scope>NUCLEOTIDE SEQUENCE</scope>
</reference>
<comment type="caution">
    <text evidence="1">The sequence shown here is derived from an EMBL/GenBank/DDBJ whole genome shotgun (WGS) entry which is preliminary data.</text>
</comment>
<organism evidence="1">
    <name type="scientific">marine sediment metagenome</name>
    <dbReference type="NCBI Taxonomy" id="412755"/>
    <lineage>
        <taxon>unclassified sequences</taxon>
        <taxon>metagenomes</taxon>
        <taxon>ecological metagenomes</taxon>
    </lineage>
</organism>
<dbReference type="AlphaFoldDB" id="A0A0F8X9C0"/>
<gene>
    <name evidence="1" type="ORF">LCGC14_2971110</name>
</gene>
<accession>A0A0F8X9C0</accession>
<evidence type="ECO:0000313" key="1">
    <source>
        <dbReference type="EMBL" id="KKK65742.1"/>
    </source>
</evidence>
<dbReference type="EMBL" id="LAZR01060405">
    <property type="protein sequence ID" value="KKK65742.1"/>
    <property type="molecule type" value="Genomic_DNA"/>
</dbReference>
<sequence>MPTVTNVTTEAGNIIVTYENSSIPQRFAIADVLRAADIPALTKDEVSTIKTLANLIVILIRTLISRKVLNEDFIHGEMEWDLDHIIYAIERMGGLL</sequence>
<proteinExistence type="predicted"/>